<feature type="region of interest" description="Disordered" evidence="1">
    <location>
        <begin position="1"/>
        <end position="33"/>
    </location>
</feature>
<feature type="compositionally biased region" description="Basic and acidic residues" evidence="1">
    <location>
        <begin position="550"/>
        <end position="563"/>
    </location>
</feature>
<dbReference type="AlphaFoldDB" id="C4J319"/>
<evidence type="ECO:0000256" key="1">
    <source>
        <dbReference type="SAM" id="MobiDB-lite"/>
    </source>
</evidence>
<organism evidence="2">
    <name type="scientific">Zea mays</name>
    <name type="common">Maize</name>
    <dbReference type="NCBI Taxonomy" id="4577"/>
    <lineage>
        <taxon>Eukaryota</taxon>
        <taxon>Viridiplantae</taxon>
        <taxon>Streptophyta</taxon>
        <taxon>Embryophyta</taxon>
        <taxon>Tracheophyta</taxon>
        <taxon>Spermatophyta</taxon>
        <taxon>Magnoliopsida</taxon>
        <taxon>Liliopsida</taxon>
        <taxon>Poales</taxon>
        <taxon>Poaceae</taxon>
        <taxon>PACMAD clade</taxon>
        <taxon>Panicoideae</taxon>
        <taxon>Andropogonodae</taxon>
        <taxon>Andropogoneae</taxon>
        <taxon>Tripsacinae</taxon>
        <taxon>Zea</taxon>
    </lineage>
</organism>
<evidence type="ECO:0000313" key="2">
    <source>
        <dbReference type="EMBL" id="ACR35569.1"/>
    </source>
</evidence>
<dbReference type="EMBL" id="BT085216">
    <property type="protein sequence ID" value="ACR35569.1"/>
    <property type="molecule type" value="mRNA"/>
</dbReference>
<sequence length="563" mass="59430">MPCMRSLELEPEDVRRAGELEPQPAVDERPGGELLGVLPADDVEPRPGDPLAGAGAGAAVVVLGVVERLDAEVAVPGHVALGLDEVGDGALHDDEARELLPGSAQVRGDLEAVGEELLVGHQAAVLDDEPRLHVGVRAAVRGHRVLLVVHGPPRDDEAVLEHRRRVAEDEVNGAGDDAVAEELAPGVHVQRVLERVEPAVVERREVSLNAERHRLVPLRAGRVVEAHVLADEPGRLDGECGGLHGGDAVSEALAAGHAALLGPVAVHEDVDLVLGDHDDLVVEAGLHVDDVPPLLALGHGVHSLLDGLELAAAVLGHHRVRLRLVARRQELSLRRPHPHWPAFFVLLRQEPATRVLLEHAEVQLLQDPAEAVGDGERVAAELGGVAQHGVHVGLELLVDEAVDAGVHERHDAREPCLEVVGPADKHLDVAAGHLEHAPEVVNGVLEELLAVLSRALGHGVAGLSLADRLGLLDRCFHRLQRHLGNAVEHLLGVLGAIGGLGERLLTRLLVQRGRAQGLDRLAGRGNGGFPRDGEVVAGLLAGVGDGGDNADDHRDDDDRPQAT</sequence>
<protein>
    <submittedName>
        <fullName evidence="2">Uncharacterized protein</fullName>
    </submittedName>
</protein>
<reference evidence="2" key="1">
    <citation type="journal article" date="2009" name="PLoS Genet.">
        <title>Sequencing, mapping, and analysis of 27,455 maize full-length cDNAs.</title>
        <authorList>
            <person name="Soderlund C."/>
            <person name="Descour A."/>
            <person name="Kudrna D."/>
            <person name="Bomhoff M."/>
            <person name="Boyd L."/>
            <person name="Currie J."/>
            <person name="Angelova A."/>
            <person name="Collura K."/>
            <person name="Wissotski M."/>
            <person name="Ashley E."/>
            <person name="Morrow D."/>
            <person name="Fernandes J."/>
            <person name="Walbot V."/>
            <person name="Yu Y."/>
        </authorList>
    </citation>
    <scope>NUCLEOTIDE SEQUENCE</scope>
    <source>
        <strain evidence="2">B73</strain>
    </source>
</reference>
<feature type="region of interest" description="Disordered" evidence="1">
    <location>
        <begin position="541"/>
        <end position="563"/>
    </location>
</feature>
<reference evidence="2" key="2">
    <citation type="submission" date="2012-06" db="EMBL/GenBank/DDBJ databases">
        <authorList>
            <person name="Yu Y."/>
            <person name="Currie J."/>
            <person name="Lomeli R."/>
            <person name="Angelova A."/>
            <person name="Collura K."/>
            <person name="Wissotski M."/>
            <person name="Campos D."/>
            <person name="Kudrna D."/>
            <person name="Golser W."/>
            <person name="Ashely E."/>
            <person name="Descour A."/>
            <person name="Fernandes J."/>
            <person name="Soderlund C."/>
            <person name="Walbot V."/>
        </authorList>
    </citation>
    <scope>NUCLEOTIDE SEQUENCE</scope>
    <source>
        <strain evidence="2">B73</strain>
    </source>
</reference>
<name>C4J319_MAIZE</name>
<proteinExistence type="evidence at transcript level"/>
<accession>C4J319</accession>